<dbReference type="GO" id="GO:0009986">
    <property type="term" value="C:cell surface"/>
    <property type="evidence" value="ECO:0007669"/>
    <property type="project" value="TreeGrafter"/>
</dbReference>
<dbReference type="SUPFAM" id="SSF51445">
    <property type="entry name" value="(Trans)glycosidases"/>
    <property type="match status" value="1"/>
</dbReference>
<dbReference type="KEGG" id="kbi:30205809"/>
<dbReference type="GeneID" id="30205809"/>
<accession>A0AAJ8K440</accession>
<name>A0AAJ8K440_9TREE</name>
<proteinExistence type="inferred from homology"/>
<evidence type="ECO:0000259" key="5">
    <source>
        <dbReference type="Pfam" id="PF00150"/>
    </source>
</evidence>
<dbReference type="Pfam" id="PF00150">
    <property type="entry name" value="Cellulase"/>
    <property type="match status" value="1"/>
</dbReference>
<evidence type="ECO:0000313" key="6">
    <source>
        <dbReference type="EMBL" id="WVW80731.1"/>
    </source>
</evidence>
<dbReference type="GO" id="GO:0005576">
    <property type="term" value="C:extracellular region"/>
    <property type="evidence" value="ECO:0007669"/>
    <property type="project" value="TreeGrafter"/>
</dbReference>
<reference evidence="6" key="1">
    <citation type="submission" date="2013-07" db="EMBL/GenBank/DDBJ databases">
        <authorList>
            <consortium name="The Broad Institute Genome Sequencing Platform"/>
            <person name="Cuomo C."/>
            <person name="Litvintseva A."/>
            <person name="Chen Y."/>
            <person name="Heitman J."/>
            <person name="Sun S."/>
            <person name="Springer D."/>
            <person name="Dromer F."/>
            <person name="Young S.K."/>
            <person name="Zeng Q."/>
            <person name="Gargeya S."/>
            <person name="Fitzgerald M."/>
            <person name="Abouelleil A."/>
            <person name="Alvarado L."/>
            <person name="Berlin A.M."/>
            <person name="Chapman S.B."/>
            <person name="Dewar J."/>
            <person name="Goldberg J."/>
            <person name="Griggs A."/>
            <person name="Gujja S."/>
            <person name="Hansen M."/>
            <person name="Howarth C."/>
            <person name="Imamovic A."/>
            <person name="Larimer J."/>
            <person name="McCowan C."/>
            <person name="Murphy C."/>
            <person name="Pearson M."/>
            <person name="Priest M."/>
            <person name="Roberts A."/>
            <person name="Saif S."/>
            <person name="Shea T."/>
            <person name="Sykes S."/>
            <person name="Wortman J."/>
            <person name="Nusbaum C."/>
            <person name="Birren B."/>
        </authorList>
    </citation>
    <scope>NUCLEOTIDE SEQUENCE</scope>
    <source>
        <strain evidence="6">CBS 10118</strain>
    </source>
</reference>
<dbReference type="InterPro" id="IPR001547">
    <property type="entry name" value="Glyco_hydro_5"/>
</dbReference>
<reference evidence="6" key="2">
    <citation type="submission" date="2024-02" db="EMBL/GenBank/DDBJ databases">
        <title>Comparative genomics of Cryptococcus and Kwoniella reveals pathogenesis evolution and contrasting modes of karyotype evolution via chromosome fusion or intercentromeric recombination.</title>
        <authorList>
            <person name="Coelho M.A."/>
            <person name="David-Palma M."/>
            <person name="Shea T."/>
            <person name="Bowers K."/>
            <person name="McGinley-Smith S."/>
            <person name="Mohammad A.W."/>
            <person name="Gnirke A."/>
            <person name="Yurkov A.M."/>
            <person name="Nowrousian M."/>
            <person name="Sun S."/>
            <person name="Cuomo C.A."/>
            <person name="Heitman J."/>
        </authorList>
    </citation>
    <scope>NUCLEOTIDE SEQUENCE</scope>
    <source>
        <strain evidence="6">CBS 10118</strain>
    </source>
</reference>
<sequence>MTIETSILNGNGNVGLTEKTSRSADFLKVQGSNITLHGQPIILKGACLGGWMCMENFMTGYPAQEHQMRAALLKVLGPQKYDYFFDKFLEYFFTESDVQYYKSLGFNVLRVGFNYHHFEDDMNPRVFKAEGLKHLDRVVNLCAKYGIYSILDFHALPGGQNTDWHSDNPTDKALFWVHKDFQDRAVIIWEHLAEHFKHNTWVAGYNVWNEPVEESGEILVKMMDRFTNAIRAIDPNHILFWDGNGFGSDFRQFREPIPNSVYACHDYSRQVTLLPTTRSITTDPYVQSYSMGVIGTDKFNGTEQDLAKLAKSIHWKTEYQRSINGPIWNGEFGVGYLSEDEPNHIEVNDQRYSLLMEQIKLYSTYPNLSWTIWSWKDVGSCGVVYADPDSPYMLLVKDFLKKKQLAAVDSFNVDSTHLDYLFKPMWEWLCDVAPSMRTRYPKIFGGTRGKHLWRPVRMCLLAEELVPEYASLFEGKSFEELDALAKSFHFDNCVKRERLVDMLRNFASKQS</sequence>
<evidence type="ECO:0000256" key="3">
    <source>
        <dbReference type="ARBA" id="ARBA00023295"/>
    </source>
</evidence>
<dbReference type="FunFam" id="3.20.20.80:FF:000130">
    <property type="entry name" value="Endoglucanase C"/>
    <property type="match status" value="1"/>
</dbReference>
<dbReference type="PANTHER" id="PTHR31297">
    <property type="entry name" value="GLUCAN ENDO-1,6-BETA-GLUCOSIDASE B"/>
    <property type="match status" value="1"/>
</dbReference>
<dbReference type="GO" id="GO:0009251">
    <property type="term" value="P:glucan catabolic process"/>
    <property type="evidence" value="ECO:0007669"/>
    <property type="project" value="TreeGrafter"/>
</dbReference>
<gene>
    <name evidence="6" type="ORF">I302_102717</name>
</gene>
<evidence type="ECO:0000256" key="1">
    <source>
        <dbReference type="ARBA" id="ARBA00005641"/>
    </source>
</evidence>
<dbReference type="AlphaFoldDB" id="A0AAJ8K440"/>
<dbReference type="Gene3D" id="3.20.20.80">
    <property type="entry name" value="Glycosidases"/>
    <property type="match status" value="1"/>
</dbReference>
<dbReference type="RefSeq" id="XP_065725618.1">
    <property type="nucleotide sequence ID" value="XM_065869546.1"/>
</dbReference>
<dbReference type="PANTHER" id="PTHR31297:SF13">
    <property type="entry name" value="PUTATIVE-RELATED"/>
    <property type="match status" value="1"/>
</dbReference>
<keyword evidence="7" id="KW-1185">Reference proteome</keyword>
<dbReference type="GO" id="GO:0008422">
    <property type="term" value="F:beta-glucosidase activity"/>
    <property type="evidence" value="ECO:0007669"/>
    <property type="project" value="TreeGrafter"/>
</dbReference>
<dbReference type="EMBL" id="CP144541">
    <property type="protein sequence ID" value="WVW80731.1"/>
    <property type="molecule type" value="Genomic_DNA"/>
</dbReference>
<evidence type="ECO:0000313" key="7">
    <source>
        <dbReference type="Proteomes" id="UP000092730"/>
    </source>
</evidence>
<evidence type="ECO:0000256" key="4">
    <source>
        <dbReference type="RuleBase" id="RU361153"/>
    </source>
</evidence>
<comment type="similarity">
    <text evidence="1 4">Belongs to the glycosyl hydrolase 5 (cellulase A) family.</text>
</comment>
<protein>
    <recommendedName>
        <fullName evidence="5">Glycoside hydrolase family 5 domain-containing protein</fullName>
    </recommendedName>
</protein>
<keyword evidence="2 4" id="KW-0378">Hydrolase</keyword>
<feature type="domain" description="Glycoside hydrolase family 5" evidence="5">
    <location>
        <begin position="94"/>
        <end position="377"/>
    </location>
</feature>
<dbReference type="InterPro" id="IPR050386">
    <property type="entry name" value="Glycosyl_hydrolase_5"/>
</dbReference>
<dbReference type="InterPro" id="IPR017853">
    <property type="entry name" value="GH"/>
</dbReference>
<dbReference type="Proteomes" id="UP000092730">
    <property type="component" value="Chromosome 1"/>
</dbReference>
<evidence type="ECO:0000256" key="2">
    <source>
        <dbReference type="ARBA" id="ARBA00022801"/>
    </source>
</evidence>
<organism evidence="6 7">
    <name type="scientific">Kwoniella bestiolae CBS 10118</name>
    <dbReference type="NCBI Taxonomy" id="1296100"/>
    <lineage>
        <taxon>Eukaryota</taxon>
        <taxon>Fungi</taxon>
        <taxon>Dikarya</taxon>
        <taxon>Basidiomycota</taxon>
        <taxon>Agaricomycotina</taxon>
        <taxon>Tremellomycetes</taxon>
        <taxon>Tremellales</taxon>
        <taxon>Cryptococcaceae</taxon>
        <taxon>Kwoniella</taxon>
    </lineage>
</organism>
<keyword evidence="3 4" id="KW-0326">Glycosidase</keyword>